<evidence type="ECO:0000313" key="2">
    <source>
        <dbReference type="Proteomes" id="UP000280405"/>
    </source>
</evidence>
<proteinExistence type="predicted"/>
<accession>A0A3A8F3A0</accession>
<name>A0A3A8F3A0_9GAMM</name>
<dbReference type="Proteomes" id="UP000280405">
    <property type="component" value="Unassembled WGS sequence"/>
</dbReference>
<gene>
    <name evidence="1" type="ORF">D7V20_00090</name>
</gene>
<keyword evidence="2" id="KW-1185">Reference proteome</keyword>
<sequence>MSGSYYKTKADGSYDAVEYDPKQHDGILNQLKMIELDGKKQVVPFYNYSDGFQNIDIEFDSKNNVLVCSRRIILIPKVVKNLDDGKEYPYENQKSAKEPYKILDREVTEETQNFIQEKHKQINALINYAGYYLSPSDCNVTTGCNCIVPVILKVSMLVQHANEPQHPYAKVINLFPSTTRADASNWGEVELKGETREAQAIYRVINGVPTKIGEKPKEKVEYAREATAIFLHEIAHLFGFPDEYFEGGGAVHNMYIKADTQTVDIHLPEPLNDWKRKVDGHLMSTAIPGQMPIIPPYYYERFRQYFENKTGVRWEIKKLST</sequence>
<reference evidence="1 2" key="1">
    <citation type="submission" date="2018-09" db="EMBL/GenBank/DDBJ databases">
        <title>The draft genome of Acinetobacter spp. strains.</title>
        <authorList>
            <person name="Qin J."/>
            <person name="Feng Y."/>
            <person name="Zong Z."/>
        </authorList>
    </citation>
    <scope>NUCLEOTIDE SEQUENCE [LARGE SCALE GENOMIC DNA]</scope>
    <source>
        <strain evidence="1 2">WCHAc060115</strain>
    </source>
</reference>
<evidence type="ECO:0000313" key="1">
    <source>
        <dbReference type="EMBL" id="RKG40829.1"/>
    </source>
</evidence>
<dbReference type="OrthoDB" id="8590234at2"/>
<organism evidence="1 2">
    <name type="scientific">Acinetobacter rongchengensis</name>
    <dbReference type="NCBI Taxonomy" id="2419601"/>
    <lineage>
        <taxon>Bacteria</taxon>
        <taxon>Pseudomonadati</taxon>
        <taxon>Pseudomonadota</taxon>
        <taxon>Gammaproteobacteria</taxon>
        <taxon>Moraxellales</taxon>
        <taxon>Moraxellaceae</taxon>
        <taxon>Acinetobacter</taxon>
    </lineage>
</organism>
<dbReference type="RefSeq" id="WP_120382332.1">
    <property type="nucleotide sequence ID" value="NZ_RAXT01000001.1"/>
</dbReference>
<dbReference type="AlphaFoldDB" id="A0A3A8F3A0"/>
<comment type="caution">
    <text evidence="1">The sequence shown here is derived from an EMBL/GenBank/DDBJ whole genome shotgun (WGS) entry which is preliminary data.</text>
</comment>
<protein>
    <submittedName>
        <fullName evidence="1">Uncharacterized protein</fullName>
    </submittedName>
</protein>
<dbReference type="EMBL" id="RAXT01000001">
    <property type="protein sequence ID" value="RKG40829.1"/>
    <property type="molecule type" value="Genomic_DNA"/>
</dbReference>